<dbReference type="GO" id="GO:0046872">
    <property type="term" value="F:metal ion binding"/>
    <property type="evidence" value="ECO:0007669"/>
    <property type="project" value="UniProtKB-KW"/>
</dbReference>
<evidence type="ECO:0000313" key="15">
    <source>
        <dbReference type="EMBL" id="KHS58236.1"/>
    </source>
</evidence>
<dbReference type="GO" id="GO:0016616">
    <property type="term" value="F:oxidoreductase activity, acting on the CH-OH group of donors, NAD or NADP as acceptor"/>
    <property type="evidence" value="ECO:0007669"/>
    <property type="project" value="InterPro"/>
</dbReference>
<keyword evidence="3 11" id="KW-0479">Metal-binding</keyword>
<dbReference type="InterPro" id="IPR022616">
    <property type="entry name" value="Glyco_hydro_4_C"/>
</dbReference>
<dbReference type="InterPro" id="IPR015955">
    <property type="entry name" value="Lactate_DH/Glyco_Ohase_4_C"/>
</dbReference>
<gene>
    <name evidence="15" type="ORF">QX51_03925</name>
</gene>
<evidence type="ECO:0000256" key="13">
    <source>
        <dbReference type="RuleBase" id="RU361152"/>
    </source>
</evidence>
<keyword evidence="16" id="KW-1185">Reference proteome</keyword>
<proteinExistence type="inferred from homology"/>
<dbReference type="EC" id="3.2.1.86" evidence="9"/>
<comment type="subunit">
    <text evidence="2">Homotetramer.</text>
</comment>
<keyword evidence="4 13" id="KW-0378">Hydrolase</keyword>
<sequence>MKNCLKVVTIGGGSSYTPELIEGFIKRHDELSVKELWLVDIEEGKEKLEIVGSLAKRMVKKANIDMEIHLTLDRREALKDADFVTTQLRVGLLDARIKDESIPLSHGLIGQETNGAGGLFKALRTVPVVFDIIKDIEELCPNAWLINFTNPTGIISEAVFKYTNFKKYIGLCNVPIHLKNDVAKLFEVESDRIYMEFGGLNHMVYGLKVCLDGKDVTKEAIERFITTKISMENIKAIDFNPEFVRALGAIPCPYHRYYYKTKEMLLEELEEFKKGKARGQVVKELEEQLFELYKDENLDIKPPQLEKRGGAYYSDAACNLISSIYNDKQDIQVVNTLNNGAIRNFKDNQAVEVSSIITSQGPKPLSIGYLPECTDGLVSQIKSFESLAAKAAVTGDYETALLALCINPLIPSDDIAKVVLDEMMEAHKEYLPQFNK</sequence>
<dbReference type="FunFam" id="3.40.50.720:FF:000163">
    <property type="entry name" value="6-phospho-beta-glucosidase"/>
    <property type="match status" value="1"/>
</dbReference>
<evidence type="ECO:0000256" key="12">
    <source>
        <dbReference type="PIRSR" id="PIRSR601088-4"/>
    </source>
</evidence>
<dbReference type="PRINTS" id="PR00732">
    <property type="entry name" value="GLHYDRLASE4"/>
</dbReference>
<name>A0A0B3VNA3_9FIRM</name>
<evidence type="ECO:0000256" key="8">
    <source>
        <dbReference type="ARBA" id="ARBA00023295"/>
    </source>
</evidence>
<evidence type="ECO:0000259" key="14">
    <source>
        <dbReference type="Pfam" id="PF11975"/>
    </source>
</evidence>
<dbReference type="Gene3D" id="3.40.50.720">
    <property type="entry name" value="NAD(P)-binding Rossmann-like Domain"/>
    <property type="match status" value="1"/>
</dbReference>
<evidence type="ECO:0000256" key="9">
    <source>
        <dbReference type="ARBA" id="ARBA00066487"/>
    </source>
</evidence>
<dbReference type="SUPFAM" id="SSF51735">
    <property type="entry name" value="NAD(P)-binding Rossmann-fold domains"/>
    <property type="match status" value="1"/>
</dbReference>
<dbReference type="Pfam" id="PF11975">
    <property type="entry name" value="Glyco_hydro_4C"/>
    <property type="match status" value="1"/>
</dbReference>
<keyword evidence="8 13" id="KW-0326">Glycosidase</keyword>
<dbReference type="AlphaFoldDB" id="A0A0B3VNA3"/>
<dbReference type="SUPFAM" id="SSF56327">
    <property type="entry name" value="LDH C-terminal domain-like"/>
    <property type="match status" value="1"/>
</dbReference>
<dbReference type="InterPro" id="IPR001088">
    <property type="entry name" value="Glyco_hydro_4"/>
</dbReference>
<evidence type="ECO:0000313" key="16">
    <source>
        <dbReference type="Proteomes" id="UP000031189"/>
    </source>
</evidence>
<dbReference type="PANTHER" id="PTHR32092">
    <property type="entry name" value="6-PHOSPHO-BETA-GLUCOSIDASE-RELATED"/>
    <property type="match status" value="1"/>
</dbReference>
<reference evidence="15 16" key="1">
    <citation type="submission" date="2014-12" db="EMBL/GenBank/DDBJ databases">
        <title>Draft genome sequence of Terrisporobacter sp. 08-306576, isolated from the blood culture of a bacteremia patient.</title>
        <authorList>
            <person name="Lund L.C."/>
            <person name="Sydenham T.V."/>
            <person name="Hogh S.V."/>
            <person name="Skov M.N."/>
            <person name="Kemp M."/>
            <person name="Justesen U.S."/>
        </authorList>
    </citation>
    <scope>NUCLEOTIDE SEQUENCE [LARGE SCALE GENOMIC DNA]</scope>
    <source>
        <strain evidence="15 16">08-306576</strain>
    </source>
</reference>
<organism evidence="15 16">
    <name type="scientific">Terrisporobacter othiniensis</name>
    <dbReference type="NCBI Taxonomy" id="1577792"/>
    <lineage>
        <taxon>Bacteria</taxon>
        <taxon>Bacillati</taxon>
        <taxon>Bacillota</taxon>
        <taxon>Clostridia</taxon>
        <taxon>Peptostreptococcales</taxon>
        <taxon>Peptostreptococcaceae</taxon>
        <taxon>Terrisporobacter</taxon>
    </lineage>
</organism>
<feature type="site" description="Increases basicity of active site Tyr" evidence="12">
    <location>
        <position position="112"/>
    </location>
</feature>
<dbReference type="EMBL" id="JWHR01000044">
    <property type="protein sequence ID" value="KHS58236.1"/>
    <property type="molecule type" value="Genomic_DNA"/>
</dbReference>
<dbReference type="Pfam" id="PF02056">
    <property type="entry name" value="Glyco_hydro_4"/>
    <property type="match status" value="1"/>
</dbReference>
<comment type="cofactor">
    <cofactor evidence="13">
        <name>NAD(+)</name>
        <dbReference type="ChEBI" id="CHEBI:57540"/>
    </cofactor>
    <text evidence="13">Binds 1 NAD(+) per subunit.</text>
</comment>
<keyword evidence="5 13" id="KW-0520">NAD</keyword>
<evidence type="ECO:0000256" key="1">
    <source>
        <dbReference type="ARBA" id="ARBA00010141"/>
    </source>
</evidence>
<feature type="binding site" evidence="10">
    <location>
        <position position="96"/>
    </location>
    <ligand>
        <name>substrate</name>
    </ligand>
</feature>
<dbReference type="PANTHER" id="PTHR32092:SF5">
    <property type="entry name" value="6-PHOSPHO-BETA-GLUCOSIDASE"/>
    <property type="match status" value="1"/>
</dbReference>
<evidence type="ECO:0000256" key="4">
    <source>
        <dbReference type="ARBA" id="ARBA00022801"/>
    </source>
</evidence>
<evidence type="ECO:0000256" key="2">
    <source>
        <dbReference type="ARBA" id="ARBA00011881"/>
    </source>
</evidence>
<dbReference type="RefSeq" id="WP_039678612.1">
    <property type="nucleotide sequence ID" value="NZ_JAXECK010000021.1"/>
</dbReference>
<dbReference type="GO" id="GO:0008706">
    <property type="term" value="F:6-phospho-beta-glucosidase activity"/>
    <property type="evidence" value="ECO:0007669"/>
    <property type="project" value="UniProtKB-EC"/>
</dbReference>
<dbReference type="GO" id="GO:0005975">
    <property type="term" value="P:carbohydrate metabolic process"/>
    <property type="evidence" value="ECO:0007669"/>
    <property type="project" value="InterPro"/>
</dbReference>
<dbReference type="InterPro" id="IPR036291">
    <property type="entry name" value="NAD(P)-bd_dom_sf"/>
</dbReference>
<evidence type="ECO:0000256" key="5">
    <source>
        <dbReference type="ARBA" id="ARBA00023027"/>
    </source>
</evidence>
<evidence type="ECO:0000256" key="11">
    <source>
        <dbReference type="PIRSR" id="PIRSR601088-3"/>
    </source>
</evidence>
<keyword evidence="6 11" id="KW-0464">Manganese</keyword>
<accession>A0A0B3VNA3</accession>
<dbReference type="STRING" id="1577792.QX51_03925"/>
<evidence type="ECO:0000256" key="3">
    <source>
        <dbReference type="ARBA" id="ARBA00022723"/>
    </source>
</evidence>
<feature type="binding site" evidence="10">
    <location>
        <position position="150"/>
    </location>
    <ligand>
        <name>substrate</name>
    </ligand>
</feature>
<evidence type="ECO:0000256" key="6">
    <source>
        <dbReference type="ARBA" id="ARBA00023211"/>
    </source>
</evidence>
<dbReference type="CDD" id="cd05296">
    <property type="entry name" value="GH4_P_beta_glucosidase"/>
    <property type="match status" value="1"/>
</dbReference>
<feature type="domain" description="Glycosyl hydrolase family 4 C-terminal" evidence="14">
    <location>
        <begin position="198"/>
        <end position="410"/>
    </location>
</feature>
<dbReference type="OrthoDB" id="9808275at2"/>
<keyword evidence="11" id="KW-0533">Nickel</keyword>
<keyword evidence="7" id="KW-0119">Carbohydrate metabolism</keyword>
<feature type="binding site" evidence="11">
    <location>
        <position position="202"/>
    </location>
    <ligand>
        <name>Mn(2+)</name>
        <dbReference type="ChEBI" id="CHEBI:29035"/>
    </ligand>
</feature>
<comment type="caution">
    <text evidence="15">The sequence shown here is derived from an EMBL/GenBank/DDBJ whole genome shotgun (WGS) entry which is preliminary data.</text>
</comment>
<dbReference type="Proteomes" id="UP000031189">
    <property type="component" value="Unassembled WGS sequence"/>
</dbReference>
<evidence type="ECO:0000256" key="10">
    <source>
        <dbReference type="PIRSR" id="PIRSR601088-2"/>
    </source>
</evidence>
<feature type="binding site" evidence="11">
    <location>
        <position position="172"/>
    </location>
    <ligand>
        <name>Mn(2+)</name>
        <dbReference type="ChEBI" id="CHEBI:29035"/>
    </ligand>
</feature>
<evidence type="ECO:0000256" key="7">
    <source>
        <dbReference type="ARBA" id="ARBA00023277"/>
    </source>
</evidence>
<keyword evidence="11" id="KW-0170">Cobalt</keyword>
<protein>
    <recommendedName>
        <fullName evidence="9">6-phospho-beta-glucosidase</fullName>
        <ecNumber evidence="9">3.2.1.86</ecNumber>
    </recommendedName>
</protein>
<dbReference type="Gene3D" id="3.90.110.10">
    <property type="entry name" value="Lactate dehydrogenase/glycoside hydrolase, family 4, C-terminal"/>
    <property type="match status" value="1"/>
</dbReference>
<keyword evidence="11" id="KW-0408">Iron</keyword>
<comment type="similarity">
    <text evidence="1 13">Belongs to the glycosyl hydrolase 4 family.</text>
</comment>